<evidence type="ECO:0000256" key="1">
    <source>
        <dbReference type="SAM" id="MobiDB-lite"/>
    </source>
</evidence>
<dbReference type="EMBL" id="JAOWKW010000005">
    <property type="protein sequence ID" value="MCV2878786.1"/>
    <property type="molecule type" value="Genomic_DNA"/>
</dbReference>
<organism evidence="2 3">
    <name type="scientific">Sedimentimonas flavescens</name>
    <dbReference type="NCBI Taxonomy" id="2851012"/>
    <lineage>
        <taxon>Bacteria</taxon>
        <taxon>Pseudomonadati</taxon>
        <taxon>Pseudomonadota</taxon>
        <taxon>Alphaproteobacteria</taxon>
        <taxon>Rhodobacterales</taxon>
        <taxon>Rhodobacter group</taxon>
        <taxon>Sedimentimonas</taxon>
    </lineage>
</organism>
<feature type="compositionally biased region" description="Low complexity" evidence="1">
    <location>
        <begin position="82"/>
        <end position="91"/>
    </location>
</feature>
<gene>
    <name evidence="2" type="ORF">OE699_07960</name>
</gene>
<name>A0ABT2ZYG0_9RHOB</name>
<comment type="caution">
    <text evidence="2">The sequence shown here is derived from an EMBL/GenBank/DDBJ whole genome shotgun (WGS) entry which is preliminary data.</text>
</comment>
<evidence type="ECO:0000313" key="3">
    <source>
        <dbReference type="Proteomes" id="UP001526166"/>
    </source>
</evidence>
<feature type="region of interest" description="Disordered" evidence="1">
    <location>
        <begin position="76"/>
        <end position="109"/>
    </location>
</feature>
<evidence type="ECO:0000313" key="2">
    <source>
        <dbReference type="EMBL" id="MCV2878786.1"/>
    </source>
</evidence>
<reference evidence="2 3" key="1">
    <citation type="submission" date="2022-10" db="EMBL/GenBank/DDBJ databases">
        <title>Sinirhodobacter sp. nov., isolated from ocean surface sediments.</title>
        <authorList>
            <person name="He W."/>
            <person name="Wang L."/>
            <person name="Zhang D.-F."/>
        </authorList>
    </citation>
    <scope>NUCLEOTIDE SEQUENCE [LARGE SCALE GENOMIC DNA]</scope>
    <source>
        <strain evidence="2 3">WL0115</strain>
    </source>
</reference>
<dbReference type="Proteomes" id="UP001526166">
    <property type="component" value="Unassembled WGS sequence"/>
</dbReference>
<feature type="region of interest" description="Disordered" evidence="1">
    <location>
        <begin position="1"/>
        <end position="21"/>
    </location>
</feature>
<evidence type="ECO:0008006" key="4">
    <source>
        <dbReference type="Google" id="ProtNLM"/>
    </source>
</evidence>
<feature type="compositionally biased region" description="Basic and acidic residues" evidence="1">
    <location>
        <begin position="1"/>
        <end position="12"/>
    </location>
</feature>
<keyword evidence="3" id="KW-1185">Reference proteome</keyword>
<dbReference type="RefSeq" id="WP_263847641.1">
    <property type="nucleotide sequence ID" value="NZ_JAOWKW010000005.1"/>
</dbReference>
<sequence>MRFTKPRDDVARARGVAAGARPSRKSVEELTFEGGFGTLALKAGTQKENIMSKHLFPLLAVLTLAACDGPAVVGAGGGGTDPGDTTGLPGTENPTSSASITRYEPADGDGSGYAESFTYYSDTDTFSVDNLAFDGDNQYTRVTGGSFGSFPYKVYEGPTIATDPVTGSPITQLVHRAIMGVSDSGSVEFAIVRAGSYVDYGFGGFVYSRNGSVQINIPTDGQAHYAGDYMALRDFKGLDALEYATGKMSVDIDFGDFNNGDAVKGLVYDRAIFDIDGNDITADVVAALNLKNGGTVTALPTLNFAIEGGTIDSNGEMSGSLGSFVLKSGTGLVPLESGNYYAVLSGDNMEEIVGVIVVSGDDPRYDGVTVRETGGFILTRE</sequence>
<proteinExistence type="predicted"/>
<accession>A0ABT2ZYG0</accession>
<protein>
    <recommendedName>
        <fullName evidence="4">Transferrin-binding protein B C-lobe/N-lobe beta barrel domain-containing protein</fullName>
    </recommendedName>
</protein>